<dbReference type="AlphaFoldDB" id="A0A3R6EJM8"/>
<dbReference type="EMBL" id="QRKB01000001">
    <property type="protein sequence ID" value="RHH85213.1"/>
    <property type="molecule type" value="Genomic_DNA"/>
</dbReference>
<evidence type="ECO:0000313" key="1">
    <source>
        <dbReference type="EMBL" id="RHH85213.1"/>
    </source>
</evidence>
<evidence type="ECO:0008006" key="3">
    <source>
        <dbReference type="Google" id="ProtNLM"/>
    </source>
</evidence>
<sequence length="74" mass="8475">MKKYEWEYMVTSIVVNKADEIAQVLSSRFNKEGYDGWELVQWNLIPPSALATESTTPCSGSIYILATFKKKLRV</sequence>
<evidence type="ECO:0000313" key="2">
    <source>
        <dbReference type="Proteomes" id="UP000284548"/>
    </source>
</evidence>
<reference evidence="1 2" key="1">
    <citation type="submission" date="2018-08" db="EMBL/GenBank/DDBJ databases">
        <title>A genome reference for cultivated species of the human gut microbiota.</title>
        <authorList>
            <person name="Zou Y."/>
            <person name="Xue W."/>
            <person name="Luo G."/>
        </authorList>
    </citation>
    <scope>NUCLEOTIDE SEQUENCE [LARGE SCALE GENOMIC DNA]</scope>
    <source>
        <strain evidence="1 2">AM16-54</strain>
    </source>
</reference>
<organism evidence="1 2">
    <name type="scientific">Segatella copri</name>
    <dbReference type="NCBI Taxonomy" id="165179"/>
    <lineage>
        <taxon>Bacteria</taxon>
        <taxon>Pseudomonadati</taxon>
        <taxon>Bacteroidota</taxon>
        <taxon>Bacteroidia</taxon>
        <taxon>Bacteroidales</taxon>
        <taxon>Prevotellaceae</taxon>
        <taxon>Segatella</taxon>
    </lineage>
</organism>
<dbReference type="Proteomes" id="UP000284548">
    <property type="component" value="Unassembled WGS sequence"/>
</dbReference>
<accession>A0A3R6EJM8</accession>
<name>A0A3R6EJM8_9BACT</name>
<comment type="caution">
    <text evidence="1">The sequence shown here is derived from an EMBL/GenBank/DDBJ whole genome shotgun (WGS) entry which is preliminary data.</text>
</comment>
<dbReference type="RefSeq" id="WP_118253029.1">
    <property type="nucleotide sequence ID" value="NZ_QRKB01000001.1"/>
</dbReference>
<proteinExistence type="predicted"/>
<protein>
    <recommendedName>
        <fullName evidence="3">DUF4177 domain-containing protein</fullName>
    </recommendedName>
</protein>
<gene>
    <name evidence="1" type="ORF">DW192_00335</name>
</gene>